<feature type="chain" id="PRO_5026090361" evidence="1">
    <location>
        <begin position="21"/>
        <end position="192"/>
    </location>
</feature>
<gene>
    <name evidence="3" type="ORF">G9Q37_00330</name>
</gene>
<dbReference type="InterPro" id="IPR013424">
    <property type="entry name" value="Ice-binding_C"/>
</dbReference>
<evidence type="ECO:0000313" key="4">
    <source>
        <dbReference type="Proteomes" id="UP000503162"/>
    </source>
</evidence>
<dbReference type="Pfam" id="PF07589">
    <property type="entry name" value="PEP-CTERM"/>
    <property type="match status" value="1"/>
</dbReference>
<dbReference type="EMBL" id="CP049989">
    <property type="protein sequence ID" value="QIM50686.1"/>
    <property type="molecule type" value="Genomic_DNA"/>
</dbReference>
<dbReference type="AlphaFoldDB" id="A0A6G8ICC5"/>
<feature type="domain" description="Ice-binding protein C-terminal" evidence="2">
    <location>
        <begin position="164"/>
        <end position="189"/>
    </location>
</feature>
<dbReference type="NCBIfam" id="TIGR02595">
    <property type="entry name" value="PEP_CTERM"/>
    <property type="match status" value="1"/>
</dbReference>
<evidence type="ECO:0000313" key="3">
    <source>
        <dbReference type="EMBL" id="QIM50686.1"/>
    </source>
</evidence>
<name>A0A6G8ICC5_9BURK</name>
<dbReference type="Proteomes" id="UP000503162">
    <property type="component" value="Chromosome"/>
</dbReference>
<dbReference type="KEGG" id="hcz:G9Q37_00330"/>
<proteinExistence type="predicted"/>
<organism evidence="3 4">
    <name type="scientific">Hydrogenophaga crocea</name>
    <dbReference type="NCBI Taxonomy" id="2716225"/>
    <lineage>
        <taxon>Bacteria</taxon>
        <taxon>Pseudomonadati</taxon>
        <taxon>Pseudomonadota</taxon>
        <taxon>Betaproteobacteria</taxon>
        <taxon>Burkholderiales</taxon>
        <taxon>Comamonadaceae</taxon>
        <taxon>Hydrogenophaga</taxon>
    </lineage>
</organism>
<reference evidence="3 4" key="1">
    <citation type="submission" date="2020-03" db="EMBL/GenBank/DDBJ databases">
        <title>Hydrogenophaga sp. nov. isolated from cyanobacterial mat.</title>
        <authorList>
            <person name="Thorat V."/>
            <person name="Kirdat K."/>
            <person name="Tiwarekar B."/>
            <person name="Costa E.D."/>
            <person name="Yadav A."/>
        </authorList>
    </citation>
    <scope>NUCLEOTIDE SEQUENCE [LARGE SCALE GENOMIC DNA]</scope>
    <source>
        <strain evidence="3 4">BA0156</strain>
    </source>
</reference>
<protein>
    <submittedName>
        <fullName evidence="3">PEP-CTERM sorting domain-containing protein</fullName>
    </submittedName>
</protein>
<keyword evidence="1" id="KW-0732">Signal</keyword>
<evidence type="ECO:0000259" key="2">
    <source>
        <dbReference type="Pfam" id="PF07589"/>
    </source>
</evidence>
<accession>A0A6G8ICC5</accession>
<feature type="signal peptide" evidence="1">
    <location>
        <begin position="1"/>
        <end position="20"/>
    </location>
</feature>
<sequence length="192" mass="19752">MKSLAYSLIAALGLSAGAQAATFEGVVAGTATHTEYSEPGLISFDLDFASLGTTTLRYVVEAADFGSLSFNALLINRIGLGGVGVTGYRVDIGAGLFASVGTAYREFSESYASVDFNGSSAVVDFGMPEFYDVRLGDPKGYAGNVNWSITGLNAGDVLNISVTAVPEPEGLAMLLAGLGAVAAFARRRRSAA</sequence>
<keyword evidence="4" id="KW-1185">Reference proteome</keyword>
<evidence type="ECO:0000256" key="1">
    <source>
        <dbReference type="SAM" id="SignalP"/>
    </source>
</evidence>